<dbReference type="EMBL" id="JAZGUE010000002">
    <property type="protein sequence ID" value="KAL2270299.1"/>
    <property type="molecule type" value="Genomic_DNA"/>
</dbReference>
<comment type="similarity">
    <text evidence="1 2 3">Belongs to the cullin family.</text>
</comment>
<comment type="caution">
    <text evidence="6">The sequence shown here is derived from an EMBL/GenBank/DDBJ whole genome shotgun (WGS) entry which is preliminary data.</text>
</comment>
<dbReference type="Pfam" id="PF10557">
    <property type="entry name" value="Cullin_Nedd8"/>
    <property type="match status" value="1"/>
</dbReference>
<evidence type="ECO:0000256" key="2">
    <source>
        <dbReference type="PROSITE-ProRule" id="PRU00330"/>
    </source>
</evidence>
<dbReference type="SUPFAM" id="SSF46785">
    <property type="entry name" value="Winged helix' DNA-binding domain"/>
    <property type="match status" value="1"/>
</dbReference>
<evidence type="ECO:0000256" key="4">
    <source>
        <dbReference type="SAM" id="MobiDB-lite"/>
    </source>
</evidence>
<dbReference type="InterPro" id="IPR001373">
    <property type="entry name" value="Cullin_N"/>
</dbReference>
<name>A0ABR4DLX3_9PEZI</name>
<evidence type="ECO:0000313" key="7">
    <source>
        <dbReference type="Proteomes" id="UP001600064"/>
    </source>
</evidence>
<evidence type="ECO:0000313" key="6">
    <source>
        <dbReference type="EMBL" id="KAL2270299.1"/>
    </source>
</evidence>
<dbReference type="InterPro" id="IPR019559">
    <property type="entry name" value="Cullin_neddylation_domain"/>
</dbReference>
<dbReference type="Pfam" id="PF26557">
    <property type="entry name" value="Cullin_AB"/>
    <property type="match status" value="1"/>
</dbReference>
<evidence type="ECO:0000256" key="1">
    <source>
        <dbReference type="ARBA" id="ARBA00006019"/>
    </source>
</evidence>
<protein>
    <recommendedName>
        <fullName evidence="5">Cullin family profile domain-containing protein</fullName>
    </recommendedName>
</protein>
<evidence type="ECO:0000259" key="5">
    <source>
        <dbReference type="PROSITE" id="PS50069"/>
    </source>
</evidence>
<organism evidence="6 7">
    <name type="scientific">Remersonia thermophila</name>
    <dbReference type="NCBI Taxonomy" id="72144"/>
    <lineage>
        <taxon>Eukaryota</taxon>
        <taxon>Fungi</taxon>
        <taxon>Dikarya</taxon>
        <taxon>Ascomycota</taxon>
        <taxon>Pezizomycotina</taxon>
        <taxon>Sordariomycetes</taxon>
        <taxon>Sordariomycetidae</taxon>
        <taxon>Sordariales</taxon>
        <taxon>Sordariales incertae sedis</taxon>
        <taxon>Remersonia</taxon>
    </lineage>
</organism>
<dbReference type="InterPro" id="IPR036317">
    <property type="entry name" value="Cullin_homology_sf"/>
</dbReference>
<dbReference type="GeneID" id="98123402"/>
<dbReference type="Proteomes" id="UP001600064">
    <property type="component" value="Unassembled WGS sequence"/>
</dbReference>
<dbReference type="InterPro" id="IPR036388">
    <property type="entry name" value="WH-like_DNA-bd_sf"/>
</dbReference>
<dbReference type="SMART" id="SM00884">
    <property type="entry name" value="Cullin_Nedd8"/>
    <property type="match status" value="1"/>
</dbReference>
<feature type="region of interest" description="Disordered" evidence="4">
    <location>
        <begin position="141"/>
        <end position="168"/>
    </location>
</feature>
<dbReference type="InterPro" id="IPR045093">
    <property type="entry name" value="Cullin"/>
</dbReference>
<evidence type="ECO:0000256" key="3">
    <source>
        <dbReference type="RuleBase" id="RU003829"/>
    </source>
</evidence>
<accession>A0ABR4DLX3</accession>
<dbReference type="InterPro" id="IPR016158">
    <property type="entry name" value="Cullin_homology"/>
</dbReference>
<dbReference type="PANTHER" id="PTHR11932">
    <property type="entry name" value="CULLIN"/>
    <property type="match status" value="1"/>
</dbReference>
<proteinExistence type="inferred from homology"/>
<dbReference type="PROSITE" id="PS50069">
    <property type="entry name" value="CULLIN_2"/>
    <property type="match status" value="1"/>
</dbReference>
<dbReference type="SUPFAM" id="SSF75632">
    <property type="entry name" value="Cullin homology domain"/>
    <property type="match status" value="1"/>
</dbReference>
<dbReference type="Gene3D" id="1.10.10.10">
    <property type="entry name" value="Winged helix-like DNA-binding domain superfamily/Winged helix DNA-binding domain"/>
    <property type="match status" value="1"/>
</dbReference>
<keyword evidence="7" id="KW-1185">Reference proteome</keyword>
<reference evidence="6 7" key="1">
    <citation type="journal article" date="2024" name="Commun. Biol.">
        <title>Comparative genomic analysis of thermophilic fungi reveals convergent evolutionary adaptations and gene losses.</title>
        <authorList>
            <person name="Steindorff A.S."/>
            <person name="Aguilar-Pontes M.V."/>
            <person name="Robinson A.J."/>
            <person name="Andreopoulos B."/>
            <person name="LaButti K."/>
            <person name="Kuo A."/>
            <person name="Mondo S."/>
            <person name="Riley R."/>
            <person name="Otillar R."/>
            <person name="Haridas S."/>
            <person name="Lipzen A."/>
            <person name="Grimwood J."/>
            <person name="Schmutz J."/>
            <person name="Clum A."/>
            <person name="Reid I.D."/>
            <person name="Moisan M.C."/>
            <person name="Butler G."/>
            <person name="Nguyen T.T.M."/>
            <person name="Dewar K."/>
            <person name="Conant G."/>
            <person name="Drula E."/>
            <person name="Henrissat B."/>
            <person name="Hansel C."/>
            <person name="Singer S."/>
            <person name="Hutchinson M.I."/>
            <person name="de Vries R.P."/>
            <person name="Natvig D.O."/>
            <person name="Powell A.J."/>
            <person name="Tsang A."/>
            <person name="Grigoriev I.V."/>
        </authorList>
    </citation>
    <scope>NUCLEOTIDE SEQUENCE [LARGE SCALE GENOMIC DNA]</scope>
    <source>
        <strain evidence="6 7">ATCC 22073</strain>
    </source>
</reference>
<feature type="domain" description="Cullin family profile" evidence="5">
    <location>
        <begin position="474"/>
        <end position="745"/>
    </location>
</feature>
<dbReference type="SUPFAM" id="SSF74788">
    <property type="entry name" value="Cullin repeat-like"/>
    <property type="match status" value="1"/>
</dbReference>
<dbReference type="InterPro" id="IPR059120">
    <property type="entry name" value="Cullin-like_AB"/>
</dbReference>
<dbReference type="SMART" id="SM00182">
    <property type="entry name" value="CULLIN"/>
    <property type="match status" value="1"/>
</dbReference>
<sequence>MPPPKLPSKGPEVIDLTGPSTVLATARTHPPQTQQPRSALQPHLVARKLVIKNLRPATAAKSDASSVDTYYDRIYTDLDAALACIFDGRPVVQPMERLYRGVEDICRKGDAAALAERLRRRCEEWLSGPDMFGGIFARFRSSGSRSSSTTTTTATTMASADPHSEPMDEEGDRLLREVLKAWKVWSEKMLVVRGLYSYLDRSYLMLQGGGEGGKGKQGINEMAIAQFKKAAFGSSSSKTPSLADHAQVVLRAICRQVNYARSADERADDAVLRESVSVLRICGVYGRLFEPAFLADSHAYFERFATEVSSACGLKEYIAAVARQLDSEMTRCDAFNFESTTKRQLLADAHQVLVKQYADKLLDGGSVAKLLADQDVESMRALYDMLKLSGLQKRLKGPWERYIRDAGAAIVGDASRVDEMVVRLLELRRALDVVIRDAFGRDDVFSFSLRESFSHFINDKQGGAASSWNTGTSRVGELIAKHIDMLLRGGLKTLPESLRSGVKERAEAERSGVASTGDEDAELDRQLDLALELFRFVDGKDVFEAFYKRDLARRLLLGRSASQDAERSMLAKLKVECGASFTHNLEQMFRDQELAKEEMASYREWLAGTGREGESRGSDIDLTVNILSAAAWPTFPDVRVQLPREVLDPINRFDAYYKSKHTGRRLTWMHNMAHCVLRARFDRGPKELLVSAPQAAVLMLFNDVEPAEGSGERDNQTAGVLSYEQISHSTGLQGAELDRTLQSLACGKARVLTKYPKSRDVAPTDTFRVNRAFTDPRFRVKINQIQLRETRDENRSTHERVAADRQFETQAAIVRIMKSRKTMAHAQLVAEVINQTRKRGAVEAAEIKANIDKLIEKDYLEKDDDGTYTYLA</sequence>
<dbReference type="Gene3D" id="3.30.230.130">
    <property type="entry name" value="Cullin, Chain C, Domain 2"/>
    <property type="match status" value="1"/>
</dbReference>
<dbReference type="Pfam" id="PF00888">
    <property type="entry name" value="Cullin"/>
    <property type="match status" value="1"/>
</dbReference>
<dbReference type="RefSeq" id="XP_070869023.1">
    <property type="nucleotide sequence ID" value="XM_071008758.1"/>
</dbReference>
<dbReference type="InterPro" id="IPR016159">
    <property type="entry name" value="Cullin_repeat-like_dom_sf"/>
</dbReference>
<dbReference type="InterPro" id="IPR036390">
    <property type="entry name" value="WH_DNA-bd_sf"/>
</dbReference>
<dbReference type="Gene3D" id="1.20.1310.10">
    <property type="entry name" value="Cullin Repeats"/>
    <property type="match status" value="4"/>
</dbReference>
<gene>
    <name evidence="6" type="ORF">VTJ83DRAFT_2483</name>
</gene>
<feature type="compositionally biased region" description="Low complexity" evidence="4">
    <location>
        <begin position="141"/>
        <end position="159"/>
    </location>
</feature>